<sequence>MKRLHLAAAAALAALVGLAVAPAFAAPNAHMLQDSNVRKTANPNSPVVNSVAAGQLVTVLDCQGTVCLIQIPGPDGWVRQNRLGGLGKGGKPASNVPFSFSFGVGGDGKPSISIGIGNQPKPQPLPEPEEEEEDQVCFYKNANFNGASFCVEPGDADDELSGSWDDSISSIEVFGNADVLVCRDYELEGICADISSSKASLPKQLNNAISSYEVN</sequence>
<accession>A0A1E5XUE7</accession>
<dbReference type="SUPFAM" id="SSF49695">
    <property type="entry name" value="gamma-Crystallin-like"/>
    <property type="match status" value="1"/>
</dbReference>
<organism evidence="2 3">
    <name type="scientific">Devosia insulae DS-56</name>
    <dbReference type="NCBI Taxonomy" id="1116389"/>
    <lineage>
        <taxon>Bacteria</taxon>
        <taxon>Pseudomonadati</taxon>
        <taxon>Pseudomonadota</taxon>
        <taxon>Alphaproteobacteria</taxon>
        <taxon>Hyphomicrobiales</taxon>
        <taxon>Devosiaceae</taxon>
        <taxon>Devosia</taxon>
    </lineage>
</organism>
<evidence type="ECO:0000256" key="1">
    <source>
        <dbReference type="SAM" id="SignalP"/>
    </source>
</evidence>
<protein>
    <recommendedName>
        <fullName evidence="4">SH3b domain-containing protein</fullName>
    </recommendedName>
</protein>
<dbReference type="OrthoDB" id="8457065at2"/>
<keyword evidence="1" id="KW-0732">Signal</keyword>
<dbReference type="Gene3D" id="2.60.20.10">
    <property type="entry name" value="Crystallins"/>
    <property type="match status" value="1"/>
</dbReference>
<dbReference type="InterPro" id="IPR011024">
    <property type="entry name" value="G_crystallin-like"/>
</dbReference>
<dbReference type="EMBL" id="LAJE02000083">
    <property type="protein sequence ID" value="OEO32212.1"/>
    <property type="molecule type" value="Genomic_DNA"/>
</dbReference>
<dbReference type="AlphaFoldDB" id="A0A1E5XUE7"/>
<reference evidence="2 3" key="1">
    <citation type="journal article" date="2015" name="Genome Announc.">
        <title>Genome Assemblies of Three Soil-Associated Devosia species: D. insulae, D. limi, and D. soli.</title>
        <authorList>
            <person name="Hassan Y.I."/>
            <person name="Lepp D."/>
            <person name="Zhou T."/>
        </authorList>
    </citation>
    <scope>NUCLEOTIDE SEQUENCE [LARGE SCALE GENOMIC DNA]</scope>
    <source>
        <strain evidence="2 3">DS-56</strain>
    </source>
</reference>
<dbReference type="Proteomes" id="UP000095463">
    <property type="component" value="Unassembled WGS sequence"/>
</dbReference>
<name>A0A1E5XUE7_9HYPH</name>
<dbReference type="Gene3D" id="2.30.30.40">
    <property type="entry name" value="SH3 Domains"/>
    <property type="match status" value="1"/>
</dbReference>
<dbReference type="Pfam" id="PF03995">
    <property type="entry name" value="Inhibitor_I36"/>
    <property type="match status" value="1"/>
</dbReference>
<proteinExistence type="predicted"/>
<evidence type="ECO:0000313" key="3">
    <source>
        <dbReference type="Proteomes" id="UP000095463"/>
    </source>
</evidence>
<gene>
    <name evidence="2" type="ORF">VW23_012675</name>
</gene>
<dbReference type="RefSeq" id="WP_069908629.1">
    <property type="nucleotide sequence ID" value="NZ_LAJE02000083.1"/>
</dbReference>
<feature type="signal peptide" evidence="1">
    <location>
        <begin position="1"/>
        <end position="25"/>
    </location>
</feature>
<comment type="caution">
    <text evidence="2">The sequence shown here is derived from an EMBL/GenBank/DDBJ whole genome shotgun (WGS) entry which is preliminary data.</text>
</comment>
<feature type="chain" id="PRO_5009190639" description="SH3b domain-containing protein" evidence="1">
    <location>
        <begin position="26"/>
        <end position="215"/>
    </location>
</feature>
<evidence type="ECO:0000313" key="2">
    <source>
        <dbReference type="EMBL" id="OEO32212.1"/>
    </source>
</evidence>
<keyword evidence="3" id="KW-1185">Reference proteome</keyword>
<evidence type="ECO:0008006" key="4">
    <source>
        <dbReference type="Google" id="ProtNLM"/>
    </source>
</evidence>